<accession>A0ABS5AFD3</accession>
<evidence type="ECO:0000256" key="4">
    <source>
        <dbReference type="ARBA" id="ARBA00023163"/>
    </source>
</evidence>
<evidence type="ECO:0000256" key="1">
    <source>
        <dbReference type="ARBA" id="ARBA00005820"/>
    </source>
</evidence>
<proteinExistence type="inferred from homology"/>
<keyword evidence="3 5" id="KW-0238">DNA-binding</keyword>
<dbReference type="GO" id="GO:0003677">
    <property type="term" value="F:DNA binding"/>
    <property type="evidence" value="ECO:0007669"/>
    <property type="project" value="UniProtKB-KW"/>
</dbReference>
<dbReference type="PRINTS" id="PR00364">
    <property type="entry name" value="DISEASERSIST"/>
</dbReference>
<dbReference type="Gene3D" id="3.40.50.300">
    <property type="entry name" value="P-loop containing nucleotide triphosphate hydrolases"/>
    <property type="match status" value="1"/>
</dbReference>
<dbReference type="SMART" id="SM01043">
    <property type="entry name" value="BTAD"/>
    <property type="match status" value="1"/>
</dbReference>
<evidence type="ECO:0000313" key="8">
    <source>
        <dbReference type="Proteomes" id="UP001519363"/>
    </source>
</evidence>
<evidence type="ECO:0000256" key="2">
    <source>
        <dbReference type="ARBA" id="ARBA00023015"/>
    </source>
</evidence>
<sequence>MRAETEFRVLGPLEVRVGAAAVPIGAAKQRVVLATLLLHANEPVSVEELIGNLWDRQPPARPKASLHTYVTRLRQSLGEGARLRAAGHGYLLDVEPERVDLFRFRRLVRRAEQVRAGGDVEAESMLLAEATGLVRGPVLGDVPSEALHRTDVALLTEAQLAVLERRIEVELELGRHHEVIGRLVALAVEHPLRERFAELLVLARYRAGQQAEALAAYRAAARALREELGASPGPGLRELHEAVLRGDPGLRAPSPRAPVRPGRVPAELPAVVGDFVGREADLAELAGRLAPGQVVVLSGPPGVGKTALAVAVGHRLRAGFPDGQLHANLRGYSPEPAAGVGQVLSRFLRALGVPREEVPSAVDEQAALYRRLLAGRRVFVLLDNAAEPGQLGPLLPVEPGCAVLVTSRRDAPPVIEGRAVHRRQLGSFTEAECTALLVRLLGADVVAAAPEAAGGLAQVCARLPLALRVAAANLAARPRPDLAAYTEQLARGNRLAALAIEGDGATAVRSAFDSSYTALDPAARTVFRRSALVPGGDFSAEAATALFGQDATSALDTLVTMSLLTRPAPGRYACHDLIRLYARDRAEEEEPPATRAAALGGLFDHYFATSRAAVELLTPDVALAVAPGLPPVPPFPDRPAAAAWLDHEIPNLVAAIRAHPGLGLPLVRLLGGYVYFRQERTVWIEATTAALAAAREVGDLPVVAAMLDSLGTALWGAGEFEQGLRHHREAAEILDRIGGDPGLAESALLHLGIVHMEMGRLAAAAQCYQRVLDTYRPEGPNRAKVLLNLGSTHVYGGDITTGVAHAEQALAICREHGIAFGEALCLGNLSVAHRMLGDPARAAELARRSREIYRGLGKEDADSVDVLAAALLAGGDAETALPLAEQACALARARHFRRAEADAYNTRGACCAALGRPHEAERHHTEALRVATLAGYLLGEINALIGQAVAYQALGRAEQARNRLHAAAAAANRGGFQHELARVRALLGGSG</sequence>
<organism evidence="7 8">
    <name type="scientific">Crossiella equi</name>
    <dbReference type="NCBI Taxonomy" id="130796"/>
    <lineage>
        <taxon>Bacteria</taxon>
        <taxon>Bacillati</taxon>
        <taxon>Actinomycetota</taxon>
        <taxon>Actinomycetes</taxon>
        <taxon>Pseudonocardiales</taxon>
        <taxon>Pseudonocardiaceae</taxon>
        <taxon>Crossiella</taxon>
    </lineage>
</organism>
<dbReference type="EMBL" id="JAGIOO010000001">
    <property type="protein sequence ID" value="MBP2475032.1"/>
    <property type="molecule type" value="Genomic_DNA"/>
</dbReference>
<protein>
    <submittedName>
        <fullName evidence="7">DNA-binding SARP family transcriptional activator/tetratricopeptide (TPR) repeat protein/DNA polymerase III delta prime subunit</fullName>
    </submittedName>
</protein>
<dbReference type="InterPro" id="IPR051677">
    <property type="entry name" value="AfsR-DnrI-RedD_regulator"/>
</dbReference>
<evidence type="ECO:0000256" key="5">
    <source>
        <dbReference type="PROSITE-ProRule" id="PRU01091"/>
    </source>
</evidence>
<dbReference type="Pfam" id="PF13374">
    <property type="entry name" value="TPR_10"/>
    <property type="match status" value="1"/>
</dbReference>
<feature type="domain" description="OmpR/PhoB-type" evidence="6">
    <location>
        <begin position="1"/>
        <end position="94"/>
    </location>
</feature>
<gene>
    <name evidence="7" type="ORF">JOF53_003904</name>
</gene>
<dbReference type="Gene3D" id="1.10.10.10">
    <property type="entry name" value="Winged helix-like DNA-binding domain superfamily/Winged helix DNA-binding domain"/>
    <property type="match status" value="1"/>
</dbReference>
<keyword evidence="4" id="KW-0804">Transcription</keyword>
<evidence type="ECO:0000259" key="6">
    <source>
        <dbReference type="PROSITE" id="PS51755"/>
    </source>
</evidence>
<dbReference type="InterPro" id="IPR016032">
    <property type="entry name" value="Sig_transdc_resp-reg_C-effctor"/>
</dbReference>
<dbReference type="InterPro" id="IPR005158">
    <property type="entry name" value="BTAD"/>
</dbReference>
<dbReference type="InterPro" id="IPR036388">
    <property type="entry name" value="WH-like_DNA-bd_sf"/>
</dbReference>
<comment type="caution">
    <text evidence="7">The sequence shown here is derived from an EMBL/GenBank/DDBJ whole genome shotgun (WGS) entry which is preliminary data.</text>
</comment>
<dbReference type="InterPro" id="IPR027417">
    <property type="entry name" value="P-loop_NTPase"/>
</dbReference>
<dbReference type="SUPFAM" id="SSF48452">
    <property type="entry name" value="TPR-like"/>
    <property type="match status" value="3"/>
</dbReference>
<dbReference type="PROSITE" id="PS51755">
    <property type="entry name" value="OMPR_PHOB"/>
    <property type="match status" value="1"/>
</dbReference>
<dbReference type="SMART" id="SM00028">
    <property type="entry name" value="TPR"/>
    <property type="match status" value="5"/>
</dbReference>
<dbReference type="Pfam" id="PF13424">
    <property type="entry name" value="TPR_12"/>
    <property type="match status" value="1"/>
</dbReference>
<keyword evidence="2" id="KW-0805">Transcription regulation</keyword>
<evidence type="ECO:0000313" key="7">
    <source>
        <dbReference type="EMBL" id="MBP2475032.1"/>
    </source>
</evidence>
<dbReference type="InterPro" id="IPR019734">
    <property type="entry name" value="TPR_rpt"/>
</dbReference>
<dbReference type="InterPro" id="IPR011990">
    <property type="entry name" value="TPR-like_helical_dom_sf"/>
</dbReference>
<dbReference type="Proteomes" id="UP001519363">
    <property type="component" value="Unassembled WGS sequence"/>
</dbReference>
<name>A0ABS5AFD3_9PSEU</name>
<dbReference type="SMART" id="SM00382">
    <property type="entry name" value="AAA"/>
    <property type="match status" value="1"/>
</dbReference>
<comment type="similarity">
    <text evidence="1">Belongs to the AfsR/DnrI/RedD regulatory family.</text>
</comment>
<keyword evidence="8" id="KW-1185">Reference proteome</keyword>
<dbReference type="Pfam" id="PF00486">
    <property type="entry name" value="Trans_reg_C"/>
    <property type="match status" value="1"/>
</dbReference>
<feature type="DNA-binding region" description="OmpR/PhoB-type" evidence="5">
    <location>
        <begin position="1"/>
        <end position="94"/>
    </location>
</feature>
<dbReference type="RefSeq" id="WP_209707166.1">
    <property type="nucleotide sequence ID" value="NZ_JAGIOO010000001.1"/>
</dbReference>
<dbReference type="CDD" id="cd15831">
    <property type="entry name" value="BTAD"/>
    <property type="match status" value="1"/>
</dbReference>
<dbReference type="SMART" id="SM00862">
    <property type="entry name" value="Trans_reg_C"/>
    <property type="match status" value="1"/>
</dbReference>
<dbReference type="PANTHER" id="PTHR35807:SF1">
    <property type="entry name" value="TRANSCRIPTIONAL REGULATOR REDD"/>
    <property type="match status" value="1"/>
</dbReference>
<dbReference type="PANTHER" id="PTHR35807">
    <property type="entry name" value="TRANSCRIPTIONAL REGULATOR REDD-RELATED"/>
    <property type="match status" value="1"/>
</dbReference>
<dbReference type="InterPro" id="IPR003593">
    <property type="entry name" value="AAA+_ATPase"/>
</dbReference>
<reference evidence="7 8" key="1">
    <citation type="submission" date="2021-03" db="EMBL/GenBank/DDBJ databases">
        <title>Sequencing the genomes of 1000 actinobacteria strains.</title>
        <authorList>
            <person name="Klenk H.-P."/>
        </authorList>
    </citation>
    <scope>NUCLEOTIDE SEQUENCE [LARGE SCALE GENOMIC DNA]</scope>
    <source>
        <strain evidence="7 8">DSM 44580</strain>
    </source>
</reference>
<dbReference type="SUPFAM" id="SSF46894">
    <property type="entry name" value="C-terminal effector domain of the bipartite response regulators"/>
    <property type="match status" value="1"/>
</dbReference>
<dbReference type="Pfam" id="PF03704">
    <property type="entry name" value="BTAD"/>
    <property type="match status" value="1"/>
</dbReference>
<evidence type="ECO:0000256" key="3">
    <source>
        <dbReference type="ARBA" id="ARBA00023125"/>
    </source>
</evidence>
<dbReference type="Gene3D" id="1.25.40.10">
    <property type="entry name" value="Tetratricopeptide repeat domain"/>
    <property type="match status" value="3"/>
</dbReference>
<dbReference type="InterPro" id="IPR001867">
    <property type="entry name" value="OmpR/PhoB-type_DNA-bd"/>
</dbReference>
<dbReference type="SUPFAM" id="SSF52540">
    <property type="entry name" value="P-loop containing nucleoside triphosphate hydrolases"/>
    <property type="match status" value="1"/>
</dbReference>